<keyword evidence="4" id="KW-1185">Reference proteome</keyword>
<dbReference type="InterPro" id="IPR004682">
    <property type="entry name" value="TRAP_DctP"/>
</dbReference>
<evidence type="ECO:0000256" key="1">
    <source>
        <dbReference type="ARBA" id="ARBA00022729"/>
    </source>
</evidence>
<reference evidence="3 4" key="1">
    <citation type="submission" date="2020-05" db="EMBL/GenBank/DDBJ databases">
        <title>Azospirillum oleiclasticum sp. nov, a nitrogen-fixing and heavy crude oil-emulsifying bacterium isolated from the crude oil of Yumen Oilfield.</title>
        <authorList>
            <person name="Wu D."/>
            <person name="Cai M."/>
            <person name="Zhang X."/>
        </authorList>
    </citation>
    <scope>NUCLEOTIDE SEQUENCE [LARGE SCALE GENOMIC DNA]</scope>
    <source>
        <strain evidence="3 4">ROY-1-1-2</strain>
    </source>
</reference>
<comment type="caution">
    <text evidence="3">The sequence shown here is derived from an EMBL/GenBank/DDBJ whole genome shotgun (WGS) entry which is preliminary data.</text>
</comment>
<proteinExistence type="predicted"/>
<dbReference type="SUPFAM" id="SSF53850">
    <property type="entry name" value="Periplasmic binding protein-like II"/>
    <property type="match status" value="1"/>
</dbReference>
<evidence type="ECO:0000313" key="4">
    <source>
        <dbReference type="Proteomes" id="UP000584642"/>
    </source>
</evidence>
<evidence type="ECO:0000256" key="2">
    <source>
        <dbReference type="SAM" id="SignalP"/>
    </source>
</evidence>
<name>A0ABX2TC37_9PROT</name>
<dbReference type="Gene3D" id="3.40.190.170">
    <property type="entry name" value="Bacterial extracellular solute-binding protein, family 7"/>
    <property type="match status" value="1"/>
</dbReference>
<dbReference type="Proteomes" id="UP000584642">
    <property type="component" value="Unassembled WGS sequence"/>
</dbReference>
<dbReference type="Pfam" id="PF03480">
    <property type="entry name" value="DctP"/>
    <property type="match status" value="1"/>
</dbReference>
<accession>A0ABX2TC37</accession>
<dbReference type="InterPro" id="IPR018389">
    <property type="entry name" value="DctP_fam"/>
</dbReference>
<gene>
    <name evidence="3" type="ORF">HND93_13940</name>
</gene>
<sequence length="334" mass="36570">MLKRFLPLALSTVTLAAVTLAAAVVPAEAATRLRFGYEAPRSDSQHVASERFKELLAAKTGNELQLQLFPEGTLGNAQALINGTRGGTIDLELSGSSNFSGLEPLLNVLDTPFTFKDEAHAYRFLDGEGGQKLLDALEKHNLKGLAYWDNGFRMITNTKRPVRTPDDVKGLKIRTTASAVHIEAFKLLGANPAPMPLAELYTALETGAMDAQEHPLGVLWSVKLYEVQKHLTLSRHAYSPLILVMNKPKFDSLPPAQQKAMIEAAREAGAYQRQLNAQNVAMIVEGVKKAGMQVVETIDPQPFARITAPARQFIINKFGGEDIFKQIDTVRDVP</sequence>
<dbReference type="NCBIfam" id="TIGR00787">
    <property type="entry name" value="dctP"/>
    <property type="match status" value="1"/>
</dbReference>
<dbReference type="PIRSF" id="PIRSF006470">
    <property type="entry name" value="DctB"/>
    <property type="match status" value="1"/>
</dbReference>
<protein>
    <submittedName>
        <fullName evidence="3">TRAP transporter substrate-binding protein</fullName>
    </submittedName>
</protein>
<dbReference type="NCBIfam" id="NF037995">
    <property type="entry name" value="TRAP_S1"/>
    <property type="match status" value="1"/>
</dbReference>
<dbReference type="CDD" id="cd13679">
    <property type="entry name" value="PBP2_TRAP_YiaO_like"/>
    <property type="match status" value="1"/>
</dbReference>
<dbReference type="InterPro" id="IPR038404">
    <property type="entry name" value="TRAP_DctP_sf"/>
</dbReference>
<organism evidence="3 4">
    <name type="scientific">Azospirillum oleiclasticum</name>
    <dbReference type="NCBI Taxonomy" id="2735135"/>
    <lineage>
        <taxon>Bacteria</taxon>
        <taxon>Pseudomonadati</taxon>
        <taxon>Pseudomonadota</taxon>
        <taxon>Alphaproteobacteria</taxon>
        <taxon>Rhodospirillales</taxon>
        <taxon>Azospirillaceae</taxon>
        <taxon>Azospirillum</taxon>
    </lineage>
</organism>
<feature type="chain" id="PRO_5047269329" evidence="2">
    <location>
        <begin position="30"/>
        <end position="334"/>
    </location>
</feature>
<dbReference type="EMBL" id="JABFDB010000009">
    <property type="protein sequence ID" value="NYZ20811.1"/>
    <property type="molecule type" value="Genomic_DNA"/>
</dbReference>
<dbReference type="PANTHER" id="PTHR33376">
    <property type="match status" value="1"/>
</dbReference>
<evidence type="ECO:0000313" key="3">
    <source>
        <dbReference type="EMBL" id="NYZ20811.1"/>
    </source>
</evidence>
<feature type="signal peptide" evidence="2">
    <location>
        <begin position="1"/>
        <end position="29"/>
    </location>
</feature>
<dbReference type="PANTHER" id="PTHR33376:SF18">
    <property type="entry name" value="2,3-DIKETO-L-GULONATE-BINDING PERIPLASMIC PROTEIN YIAO"/>
    <property type="match status" value="1"/>
</dbReference>
<keyword evidence="1 2" id="KW-0732">Signal</keyword>